<dbReference type="AlphaFoldDB" id="U6SPQ5"/>
<dbReference type="Gene3D" id="3.90.1150.10">
    <property type="entry name" value="Aspartate Aminotransferase, domain 1"/>
    <property type="match status" value="1"/>
</dbReference>
<evidence type="ECO:0000313" key="6">
    <source>
        <dbReference type="EMBL" id="ERN52865.1"/>
    </source>
</evidence>
<comment type="similarity">
    <text evidence="2 5">Belongs to the DegT/DnrJ/EryC1 family.</text>
</comment>
<sequence>MRQISFLQVDRQFQSIKNEVMIAIADVIDRGQFILGKEVEEFEKEVADYLKVNYAVSVANGTDALVLALRALNIGSGDEVITTPFTFFATAEAISRVGATPIFIDIDEDTLNLDPFLIEKHITSKTKAILPVHLFGQSCDLKKIGTIAKKYNLYVIEDACQAFGASYEDKKIGTIGDIGCFSFFPTKNFSTIGDGGLVVSNNPTIAQKIKKLRHHGSTKKYFHDEVGYNSRLDELHAAILRICLKKIDSWNNKRIELAHSYEDHLKGLNTIKLPLQKDTVKSHVYHLYCVECYNRNELMQYLGTCGIASGIYYPLPLHLQEVYRGLGYKKGDLPIAESKADRVLAIPLHPFLSNEEQLYIVKALQKFKDGESQ</sequence>
<dbReference type="InterPro" id="IPR015422">
    <property type="entry name" value="PyrdxlP-dep_Trfase_small"/>
</dbReference>
<gene>
    <name evidence="6" type="ORF">A33I_14375</name>
</gene>
<dbReference type="CDD" id="cd00616">
    <property type="entry name" value="AHBA_syn"/>
    <property type="match status" value="1"/>
</dbReference>
<proteinExistence type="inferred from homology"/>
<dbReference type="Pfam" id="PF01041">
    <property type="entry name" value="DegT_DnrJ_EryC1"/>
    <property type="match status" value="1"/>
</dbReference>
<dbReference type="GO" id="GO:0030170">
    <property type="term" value="F:pyridoxal phosphate binding"/>
    <property type="evidence" value="ECO:0007669"/>
    <property type="project" value="UniProtKB-ARBA"/>
</dbReference>
<accession>U6SPQ5</accession>
<dbReference type="RefSeq" id="WP_022628502.1">
    <property type="nucleotide sequence ID" value="NZ_ATAE01000031.1"/>
</dbReference>
<keyword evidence="1 4" id="KW-0663">Pyridoxal phosphate</keyword>
<comment type="caution">
    <text evidence="6">The sequence shown here is derived from an EMBL/GenBank/DDBJ whole genome shotgun (WGS) entry which is preliminary data.</text>
</comment>
<dbReference type="InterPro" id="IPR015424">
    <property type="entry name" value="PyrdxlP-dep_Trfase"/>
</dbReference>
<evidence type="ECO:0000256" key="1">
    <source>
        <dbReference type="ARBA" id="ARBA00022898"/>
    </source>
</evidence>
<organism evidence="6 7">
    <name type="scientific">Alkalihalophilus marmarensis DSM 21297</name>
    <dbReference type="NCBI Taxonomy" id="1188261"/>
    <lineage>
        <taxon>Bacteria</taxon>
        <taxon>Bacillati</taxon>
        <taxon>Bacillota</taxon>
        <taxon>Bacilli</taxon>
        <taxon>Bacillales</taxon>
        <taxon>Bacillaceae</taxon>
        <taxon>Alkalihalophilus</taxon>
    </lineage>
</organism>
<reference evidence="6 7" key="1">
    <citation type="journal article" date="2013" name="Genome Announc.">
        <title>Genome Sequence of the Extreme Obligate Alkaliphile Bacillus marmarensis Strain DSM 21297.</title>
        <authorList>
            <person name="Wernick D.G."/>
            <person name="Choi K.Y."/>
            <person name="Tat C.A."/>
            <person name="Lafontaine Rivera J.G."/>
            <person name="Liao J.C."/>
        </authorList>
    </citation>
    <scope>NUCLEOTIDE SEQUENCE [LARGE SCALE GENOMIC DNA]</scope>
    <source>
        <strain evidence="6 7">DSM 21297</strain>
    </source>
</reference>
<dbReference type="EMBL" id="ATAE01000031">
    <property type="protein sequence ID" value="ERN52865.1"/>
    <property type="molecule type" value="Genomic_DNA"/>
</dbReference>
<protein>
    <recommendedName>
        <fullName evidence="8">dTDP-4-amino-4,6-dideoxygalactose transaminase</fullName>
    </recommendedName>
</protein>
<keyword evidence="7" id="KW-1185">Reference proteome</keyword>
<dbReference type="SUPFAM" id="SSF53383">
    <property type="entry name" value="PLP-dependent transferases"/>
    <property type="match status" value="1"/>
</dbReference>
<evidence type="ECO:0000256" key="3">
    <source>
        <dbReference type="PIRSR" id="PIRSR000390-1"/>
    </source>
</evidence>
<name>U6SPQ5_9BACI</name>
<evidence type="ECO:0000256" key="4">
    <source>
        <dbReference type="PIRSR" id="PIRSR000390-2"/>
    </source>
</evidence>
<evidence type="ECO:0000313" key="7">
    <source>
        <dbReference type="Proteomes" id="UP000017170"/>
    </source>
</evidence>
<dbReference type="GO" id="GO:0008483">
    <property type="term" value="F:transaminase activity"/>
    <property type="evidence" value="ECO:0007669"/>
    <property type="project" value="TreeGrafter"/>
</dbReference>
<dbReference type="GO" id="GO:0000271">
    <property type="term" value="P:polysaccharide biosynthetic process"/>
    <property type="evidence" value="ECO:0007669"/>
    <property type="project" value="TreeGrafter"/>
</dbReference>
<dbReference type="PATRIC" id="fig|1188261.3.peg.2297"/>
<evidence type="ECO:0000256" key="2">
    <source>
        <dbReference type="ARBA" id="ARBA00037999"/>
    </source>
</evidence>
<dbReference type="PANTHER" id="PTHR30244:SF36">
    <property type="entry name" value="3-OXO-GLUCOSE-6-PHOSPHATE:GLUTAMATE AMINOTRANSFERASE"/>
    <property type="match status" value="1"/>
</dbReference>
<dbReference type="Proteomes" id="UP000017170">
    <property type="component" value="Unassembled WGS sequence"/>
</dbReference>
<feature type="modified residue" description="N6-(pyridoxal phosphate)lysine" evidence="4">
    <location>
        <position position="187"/>
    </location>
</feature>
<dbReference type="PANTHER" id="PTHR30244">
    <property type="entry name" value="TRANSAMINASE"/>
    <property type="match status" value="1"/>
</dbReference>
<dbReference type="FunFam" id="3.40.640.10:FF:000089">
    <property type="entry name" value="Aminotransferase, DegT/DnrJ/EryC1/StrS family"/>
    <property type="match status" value="1"/>
</dbReference>
<dbReference type="PIRSF" id="PIRSF000390">
    <property type="entry name" value="PLP_StrS"/>
    <property type="match status" value="1"/>
</dbReference>
<evidence type="ECO:0000256" key="5">
    <source>
        <dbReference type="RuleBase" id="RU004508"/>
    </source>
</evidence>
<dbReference type="InterPro" id="IPR015421">
    <property type="entry name" value="PyrdxlP-dep_Trfase_major"/>
</dbReference>
<feature type="active site" description="Proton acceptor" evidence="3">
    <location>
        <position position="187"/>
    </location>
</feature>
<dbReference type="Gene3D" id="3.40.640.10">
    <property type="entry name" value="Type I PLP-dependent aspartate aminotransferase-like (Major domain)"/>
    <property type="match status" value="1"/>
</dbReference>
<evidence type="ECO:0008006" key="8">
    <source>
        <dbReference type="Google" id="ProtNLM"/>
    </source>
</evidence>
<dbReference type="InterPro" id="IPR000653">
    <property type="entry name" value="DegT/StrS_aminotransferase"/>
</dbReference>